<dbReference type="PANTHER" id="PTHR24421">
    <property type="entry name" value="NITRATE/NITRITE SENSOR PROTEIN NARX-RELATED"/>
    <property type="match status" value="1"/>
</dbReference>
<reference evidence="12 13" key="1">
    <citation type="submission" date="2018-03" db="EMBL/GenBank/DDBJ databases">
        <title>Genomic Encyclopedia of Archaeal and Bacterial Type Strains, Phase II (KMG-II): from individual species to whole genera.</title>
        <authorList>
            <person name="Goeker M."/>
        </authorList>
    </citation>
    <scope>NUCLEOTIDE SEQUENCE [LARGE SCALE GENOMIC DNA]</scope>
    <source>
        <strain evidence="12 13">DSM 44720</strain>
    </source>
</reference>
<sequence length="413" mass="44439">MPPDPLPPPTRRFTPPQLLAFDLLVVAALAVVGQAPYLAHTRYDMPYAHEVEITIWVLVSVCVLCRRRFPRQALVLVVVLGMVALWMRSHAPISQYVALVVYSVVTVSTRRAGMIAAGVTGVLVVGATYLGTMEPVPILSLGEGATIVIGWLAGEYVRVSRERAVEYAGIVAERAAAADADRRDQVVRAVAEERVKLARELHDVVAHAMSVIAVRAGVARVVIDSQPDQAREALGIIETTTRRTLQEMRLLVGVLRGSDTAPAELGPAPGLADLPRLISEVEVTGVAVDLDVRGRVRALNPAVDLSAYRIVQEALTNVVRHAGPTRANVVLSYGANQVGIDVHDTGRRTRPDPALVREGTGHGLIGIRERAALFGGHATAGPDGDGYRVRVVLRTNDLDHAVEDDAHQEEPAR</sequence>
<feature type="transmembrane region" description="Helical" evidence="9">
    <location>
        <begin position="112"/>
        <end position="130"/>
    </location>
</feature>
<dbReference type="Gene3D" id="1.20.5.1930">
    <property type="match status" value="1"/>
</dbReference>
<evidence type="ECO:0000256" key="6">
    <source>
        <dbReference type="ARBA" id="ARBA00022777"/>
    </source>
</evidence>
<dbReference type="Proteomes" id="UP000239494">
    <property type="component" value="Unassembled WGS sequence"/>
</dbReference>
<evidence type="ECO:0000313" key="13">
    <source>
        <dbReference type="Proteomes" id="UP000239494"/>
    </source>
</evidence>
<organism evidence="12 13">
    <name type="scientific">Umezawaea tangerina</name>
    <dbReference type="NCBI Taxonomy" id="84725"/>
    <lineage>
        <taxon>Bacteria</taxon>
        <taxon>Bacillati</taxon>
        <taxon>Actinomycetota</taxon>
        <taxon>Actinomycetes</taxon>
        <taxon>Pseudonocardiales</taxon>
        <taxon>Pseudonocardiaceae</taxon>
        <taxon>Umezawaea</taxon>
    </lineage>
</organism>
<comment type="catalytic activity">
    <reaction evidence="1">
        <text>ATP + protein L-histidine = ADP + protein N-phospho-L-histidine.</text>
        <dbReference type="EC" id="2.7.13.3"/>
    </reaction>
</comment>
<accession>A0A2T0SZ55</accession>
<evidence type="ECO:0000259" key="10">
    <source>
        <dbReference type="Pfam" id="PF02518"/>
    </source>
</evidence>
<evidence type="ECO:0000256" key="4">
    <source>
        <dbReference type="ARBA" id="ARBA00022679"/>
    </source>
</evidence>
<evidence type="ECO:0000256" key="5">
    <source>
        <dbReference type="ARBA" id="ARBA00022741"/>
    </source>
</evidence>
<keyword evidence="9" id="KW-0812">Transmembrane</keyword>
<feature type="transmembrane region" description="Helical" evidence="9">
    <location>
        <begin position="20"/>
        <end position="39"/>
    </location>
</feature>
<feature type="transmembrane region" description="Helical" evidence="9">
    <location>
        <begin position="75"/>
        <end position="105"/>
    </location>
</feature>
<dbReference type="OrthoDB" id="227596at2"/>
<keyword evidence="7" id="KW-0067">ATP-binding</keyword>
<name>A0A2T0SZ55_9PSEU</name>
<keyword evidence="13" id="KW-1185">Reference proteome</keyword>
<evidence type="ECO:0000256" key="9">
    <source>
        <dbReference type="SAM" id="Phobius"/>
    </source>
</evidence>
<evidence type="ECO:0000313" key="12">
    <source>
        <dbReference type="EMBL" id="PRY38687.1"/>
    </source>
</evidence>
<evidence type="ECO:0000256" key="8">
    <source>
        <dbReference type="ARBA" id="ARBA00023012"/>
    </source>
</evidence>
<keyword evidence="9" id="KW-0472">Membrane</keyword>
<keyword evidence="5" id="KW-0547">Nucleotide-binding</keyword>
<dbReference type="EMBL" id="PVTF01000008">
    <property type="protein sequence ID" value="PRY38687.1"/>
    <property type="molecule type" value="Genomic_DNA"/>
</dbReference>
<dbReference type="SUPFAM" id="SSF55874">
    <property type="entry name" value="ATPase domain of HSP90 chaperone/DNA topoisomerase II/histidine kinase"/>
    <property type="match status" value="1"/>
</dbReference>
<dbReference type="InterPro" id="IPR003594">
    <property type="entry name" value="HATPase_dom"/>
</dbReference>
<feature type="domain" description="Histidine kinase/HSP90-like ATPase" evidence="10">
    <location>
        <begin position="306"/>
        <end position="394"/>
    </location>
</feature>
<evidence type="ECO:0000256" key="2">
    <source>
        <dbReference type="ARBA" id="ARBA00012438"/>
    </source>
</evidence>
<dbReference type="Pfam" id="PF02518">
    <property type="entry name" value="HATPase_c"/>
    <property type="match status" value="1"/>
</dbReference>
<dbReference type="AlphaFoldDB" id="A0A2T0SZ55"/>
<dbReference type="GO" id="GO:0000155">
    <property type="term" value="F:phosphorelay sensor kinase activity"/>
    <property type="evidence" value="ECO:0007669"/>
    <property type="project" value="InterPro"/>
</dbReference>
<keyword evidence="9" id="KW-1133">Transmembrane helix</keyword>
<dbReference type="InterPro" id="IPR036890">
    <property type="entry name" value="HATPase_C_sf"/>
</dbReference>
<evidence type="ECO:0000259" key="11">
    <source>
        <dbReference type="Pfam" id="PF07730"/>
    </source>
</evidence>
<dbReference type="GO" id="GO:0016020">
    <property type="term" value="C:membrane"/>
    <property type="evidence" value="ECO:0007669"/>
    <property type="project" value="InterPro"/>
</dbReference>
<keyword evidence="6 12" id="KW-0418">Kinase</keyword>
<gene>
    <name evidence="12" type="ORF">CLV43_10887</name>
</gene>
<feature type="domain" description="Signal transduction histidine kinase subgroup 3 dimerisation and phosphoacceptor" evidence="11">
    <location>
        <begin position="193"/>
        <end position="258"/>
    </location>
</feature>
<dbReference type="InterPro" id="IPR050482">
    <property type="entry name" value="Sensor_HK_TwoCompSys"/>
</dbReference>
<dbReference type="EC" id="2.7.13.3" evidence="2"/>
<keyword evidence="3" id="KW-0597">Phosphoprotein</keyword>
<evidence type="ECO:0000256" key="3">
    <source>
        <dbReference type="ARBA" id="ARBA00022553"/>
    </source>
</evidence>
<protein>
    <recommendedName>
        <fullName evidence="2">histidine kinase</fullName>
        <ecNumber evidence="2">2.7.13.3</ecNumber>
    </recommendedName>
</protein>
<dbReference type="PANTHER" id="PTHR24421:SF10">
    <property type="entry name" value="NITRATE_NITRITE SENSOR PROTEIN NARQ"/>
    <property type="match status" value="1"/>
</dbReference>
<dbReference type="Pfam" id="PF07730">
    <property type="entry name" value="HisKA_3"/>
    <property type="match status" value="1"/>
</dbReference>
<dbReference type="GO" id="GO:0005524">
    <property type="term" value="F:ATP binding"/>
    <property type="evidence" value="ECO:0007669"/>
    <property type="project" value="UniProtKB-KW"/>
</dbReference>
<dbReference type="Gene3D" id="3.30.565.10">
    <property type="entry name" value="Histidine kinase-like ATPase, C-terminal domain"/>
    <property type="match status" value="1"/>
</dbReference>
<dbReference type="GO" id="GO:0046983">
    <property type="term" value="F:protein dimerization activity"/>
    <property type="evidence" value="ECO:0007669"/>
    <property type="project" value="InterPro"/>
</dbReference>
<comment type="caution">
    <text evidence="12">The sequence shown here is derived from an EMBL/GenBank/DDBJ whole genome shotgun (WGS) entry which is preliminary data.</text>
</comment>
<evidence type="ECO:0000256" key="1">
    <source>
        <dbReference type="ARBA" id="ARBA00000085"/>
    </source>
</evidence>
<proteinExistence type="predicted"/>
<dbReference type="CDD" id="cd16917">
    <property type="entry name" value="HATPase_UhpB-NarQ-NarX-like"/>
    <property type="match status" value="1"/>
</dbReference>
<keyword evidence="4" id="KW-0808">Transferase</keyword>
<keyword evidence="8" id="KW-0902">Two-component regulatory system</keyword>
<evidence type="ECO:0000256" key="7">
    <source>
        <dbReference type="ARBA" id="ARBA00022840"/>
    </source>
</evidence>
<dbReference type="InterPro" id="IPR011712">
    <property type="entry name" value="Sig_transdc_His_kin_sub3_dim/P"/>
</dbReference>
<dbReference type="RefSeq" id="WP_146174898.1">
    <property type="nucleotide sequence ID" value="NZ_PVTF01000008.1"/>
</dbReference>